<feature type="region of interest" description="Disordered" evidence="1">
    <location>
        <begin position="59"/>
        <end position="78"/>
    </location>
</feature>
<evidence type="ECO:0000313" key="2">
    <source>
        <dbReference type="EMBL" id="ALN80905.1"/>
    </source>
</evidence>
<evidence type="ECO:0000313" key="3">
    <source>
        <dbReference type="Proteomes" id="UP000060787"/>
    </source>
</evidence>
<gene>
    <name evidence="2" type="ORF">LA76x_2775</name>
</gene>
<sequence length="78" mass="8752">MKLDIPAIRRRVEVSGAGHSLEAASRQNKACRTDATLRATSLILLATMAPYLIAHRNSHEHLRQPHVPPQPFRHHTTT</sequence>
<organism evidence="2 3">
    <name type="scientific">Lysobacter antibioticus</name>
    <dbReference type="NCBI Taxonomy" id="84531"/>
    <lineage>
        <taxon>Bacteria</taxon>
        <taxon>Pseudomonadati</taxon>
        <taxon>Pseudomonadota</taxon>
        <taxon>Gammaproteobacteria</taxon>
        <taxon>Lysobacterales</taxon>
        <taxon>Lysobacteraceae</taxon>
        <taxon>Lysobacter</taxon>
    </lineage>
</organism>
<evidence type="ECO:0000256" key="1">
    <source>
        <dbReference type="SAM" id="MobiDB-lite"/>
    </source>
</evidence>
<reference evidence="2 3" key="1">
    <citation type="journal article" date="2015" name="BMC Genomics">
        <title>Comparative genomics and metabolic profiling of the genus Lysobacter.</title>
        <authorList>
            <person name="de Bruijn I."/>
            <person name="Cheng X."/>
            <person name="de Jager V."/>
            <person name="Exposito R.G."/>
            <person name="Watrous J."/>
            <person name="Patel N."/>
            <person name="Postma J."/>
            <person name="Dorrestein P.C."/>
            <person name="Kobayashi D."/>
            <person name="Raaijmakers J.M."/>
        </authorList>
    </citation>
    <scope>NUCLEOTIDE SEQUENCE [LARGE SCALE GENOMIC DNA]</scope>
    <source>
        <strain evidence="2 3">76</strain>
    </source>
</reference>
<dbReference type="EMBL" id="CP011129">
    <property type="protein sequence ID" value="ALN80905.1"/>
    <property type="molecule type" value="Genomic_DNA"/>
</dbReference>
<dbReference type="PATRIC" id="fig|84531.8.peg.2788"/>
<dbReference type="STRING" id="84531.LA76x_2775"/>
<accession>A0A0S2FBJ0</accession>
<dbReference type="AlphaFoldDB" id="A0A0S2FBJ0"/>
<name>A0A0S2FBJ0_LYSAN</name>
<protein>
    <submittedName>
        <fullName evidence="2">Uncharacterized protein</fullName>
    </submittedName>
</protein>
<proteinExistence type="predicted"/>
<keyword evidence="3" id="KW-1185">Reference proteome</keyword>
<dbReference type="KEGG" id="lab:LA76x_2775"/>
<dbReference type="Proteomes" id="UP000060787">
    <property type="component" value="Chromosome"/>
</dbReference>